<dbReference type="RefSeq" id="WP_150710616.1">
    <property type="nucleotide sequence ID" value="NZ_CABVHK010000005.1"/>
</dbReference>
<keyword evidence="2" id="KW-0805">Transcription regulation</keyword>
<keyword evidence="4" id="KW-0804">Transcription</keyword>
<dbReference type="EMBL" id="CABVHK010000005">
    <property type="protein sequence ID" value="VVM70210.1"/>
    <property type="molecule type" value="Genomic_DNA"/>
</dbReference>
<feature type="domain" description="HTH lysR-type" evidence="5">
    <location>
        <begin position="1"/>
        <end position="59"/>
    </location>
</feature>
<evidence type="ECO:0000259" key="5">
    <source>
        <dbReference type="PROSITE" id="PS50931"/>
    </source>
</evidence>
<dbReference type="PROSITE" id="PS50931">
    <property type="entry name" value="HTH_LYSR"/>
    <property type="match status" value="1"/>
</dbReference>
<reference evidence="6 7" key="1">
    <citation type="submission" date="2019-09" db="EMBL/GenBank/DDBJ databases">
        <authorList>
            <person name="Chandra G."/>
            <person name="Truman W A."/>
        </authorList>
    </citation>
    <scope>NUCLEOTIDE SEQUENCE [LARGE SCALE GENOMIC DNA]</scope>
    <source>
        <strain evidence="6">PS662</strain>
    </source>
</reference>
<dbReference type="Pfam" id="PF00126">
    <property type="entry name" value="HTH_1"/>
    <property type="match status" value="1"/>
</dbReference>
<proteinExistence type="inferred from homology"/>
<evidence type="ECO:0000256" key="3">
    <source>
        <dbReference type="ARBA" id="ARBA00023125"/>
    </source>
</evidence>
<organism evidence="6 7">
    <name type="scientific">Pseudomonas fluorescens</name>
    <dbReference type="NCBI Taxonomy" id="294"/>
    <lineage>
        <taxon>Bacteria</taxon>
        <taxon>Pseudomonadati</taxon>
        <taxon>Pseudomonadota</taxon>
        <taxon>Gammaproteobacteria</taxon>
        <taxon>Pseudomonadales</taxon>
        <taxon>Pseudomonadaceae</taxon>
        <taxon>Pseudomonas</taxon>
    </lineage>
</organism>
<accession>A0A5E6RQ69</accession>
<dbReference type="SUPFAM" id="SSF46785">
    <property type="entry name" value="Winged helix' DNA-binding domain"/>
    <property type="match status" value="1"/>
</dbReference>
<dbReference type="AlphaFoldDB" id="A0A5E6RQ69"/>
<sequence length="303" mass="33600">MDRYHEMLMFEALSERPSLASAARRLNVSGPTVIRAIARLEARLGVPLLLRSTRGVALTDAGAGFMADCTRILRAVDEAEASAKGLHVQARGNLSVAMPLLFSRYVMTPLLTHYLDLYPDVRLFAQYHDRLPNLNEEGIDVAVLVGDLPSSSLIARPVGHVRYIVCGSPGYLARHGEPCALEDLKGHRLVATQANRDKVQWDFQQHGELRSIKVRSRLSCATVQAAIDATAHGSGLTRCLSYPLYGYLDSGRLRRILQPYEVPALPVHVVYREGRKASMRVRSFVDFIVDALREHPALRLDAP</sequence>
<dbReference type="InterPro" id="IPR000847">
    <property type="entry name" value="LysR_HTH_N"/>
</dbReference>
<keyword evidence="3" id="KW-0238">DNA-binding</keyword>
<evidence type="ECO:0000256" key="4">
    <source>
        <dbReference type="ARBA" id="ARBA00023163"/>
    </source>
</evidence>
<protein>
    <submittedName>
        <fullName evidence="6">HTH-type transcriptional regulator DmlR</fullName>
    </submittedName>
</protein>
<evidence type="ECO:0000313" key="7">
    <source>
        <dbReference type="Proteomes" id="UP000326953"/>
    </source>
</evidence>
<dbReference type="GO" id="GO:0043565">
    <property type="term" value="F:sequence-specific DNA binding"/>
    <property type="evidence" value="ECO:0007669"/>
    <property type="project" value="TreeGrafter"/>
</dbReference>
<dbReference type="FunFam" id="1.10.10.10:FF:000001">
    <property type="entry name" value="LysR family transcriptional regulator"/>
    <property type="match status" value="1"/>
</dbReference>
<dbReference type="OrthoDB" id="9786526at2"/>
<dbReference type="InterPro" id="IPR005119">
    <property type="entry name" value="LysR_subst-bd"/>
</dbReference>
<evidence type="ECO:0000256" key="1">
    <source>
        <dbReference type="ARBA" id="ARBA00009437"/>
    </source>
</evidence>
<dbReference type="Proteomes" id="UP000326953">
    <property type="component" value="Unassembled WGS sequence"/>
</dbReference>
<evidence type="ECO:0000313" key="6">
    <source>
        <dbReference type="EMBL" id="VVM70210.1"/>
    </source>
</evidence>
<dbReference type="InterPro" id="IPR036390">
    <property type="entry name" value="WH_DNA-bd_sf"/>
</dbReference>
<dbReference type="Pfam" id="PF03466">
    <property type="entry name" value="LysR_substrate"/>
    <property type="match status" value="1"/>
</dbReference>
<dbReference type="PANTHER" id="PTHR30537:SF5">
    <property type="entry name" value="HTH-TYPE TRANSCRIPTIONAL ACTIVATOR TTDR-RELATED"/>
    <property type="match status" value="1"/>
</dbReference>
<dbReference type="GO" id="GO:0003700">
    <property type="term" value="F:DNA-binding transcription factor activity"/>
    <property type="evidence" value="ECO:0007669"/>
    <property type="project" value="InterPro"/>
</dbReference>
<name>A0A5E6RQ69_PSEFL</name>
<evidence type="ECO:0000256" key="2">
    <source>
        <dbReference type="ARBA" id="ARBA00023015"/>
    </source>
</evidence>
<dbReference type="InterPro" id="IPR058163">
    <property type="entry name" value="LysR-type_TF_proteobact-type"/>
</dbReference>
<gene>
    <name evidence="6" type="primary">dmlR_9</name>
    <name evidence="6" type="ORF">PS662_01760</name>
</gene>
<dbReference type="SUPFAM" id="SSF53850">
    <property type="entry name" value="Periplasmic binding protein-like II"/>
    <property type="match status" value="1"/>
</dbReference>
<dbReference type="InterPro" id="IPR036388">
    <property type="entry name" value="WH-like_DNA-bd_sf"/>
</dbReference>
<dbReference type="GO" id="GO:0006351">
    <property type="term" value="P:DNA-templated transcription"/>
    <property type="evidence" value="ECO:0007669"/>
    <property type="project" value="TreeGrafter"/>
</dbReference>
<comment type="similarity">
    <text evidence="1">Belongs to the LysR transcriptional regulatory family.</text>
</comment>
<dbReference type="PANTHER" id="PTHR30537">
    <property type="entry name" value="HTH-TYPE TRANSCRIPTIONAL REGULATOR"/>
    <property type="match status" value="1"/>
</dbReference>
<dbReference type="Gene3D" id="1.10.10.10">
    <property type="entry name" value="Winged helix-like DNA-binding domain superfamily/Winged helix DNA-binding domain"/>
    <property type="match status" value="1"/>
</dbReference>
<dbReference type="Gene3D" id="3.40.190.290">
    <property type="match status" value="1"/>
</dbReference>